<organism evidence="2 3">
    <name type="scientific">Pseudomonas peradeniyensis</name>
    <dbReference type="NCBI Taxonomy" id="2745488"/>
    <lineage>
        <taxon>Bacteria</taxon>
        <taxon>Pseudomonadati</taxon>
        <taxon>Pseudomonadota</taxon>
        <taxon>Gammaproteobacteria</taxon>
        <taxon>Pseudomonadales</taxon>
        <taxon>Pseudomonadaceae</taxon>
        <taxon>Pseudomonas</taxon>
    </lineage>
</organism>
<feature type="chain" id="PRO_5046232026" evidence="1">
    <location>
        <begin position="19"/>
        <end position="61"/>
    </location>
</feature>
<evidence type="ECO:0000313" key="2">
    <source>
        <dbReference type="EMBL" id="MCU7238107.1"/>
    </source>
</evidence>
<proteinExistence type="predicted"/>
<keyword evidence="1" id="KW-0732">Signal</keyword>
<dbReference type="EMBL" id="JAOSLA010000009">
    <property type="protein sequence ID" value="MCU7238107.1"/>
    <property type="molecule type" value="Genomic_DNA"/>
</dbReference>
<dbReference type="RefSeq" id="WP_050705148.1">
    <property type="nucleotide sequence ID" value="NZ_JAOSLA010000009.1"/>
</dbReference>
<reference evidence="2" key="2">
    <citation type="submission" date="2022-09" db="EMBL/GenBank/DDBJ databases">
        <authorList>
            <person name="Cesa-Luna C."/>
            <person name="Girard L."/>
            <person name="Lood C."/>
            <person name="Hofte M."/>
            <person name="De Mot R."/>
        </authorList>
    </citation>
    <scope>NUCLEOTIDE SEQUENCE</scope>
    <source>
        <strain evidence="2">COR51</strain>
    </source>
</reference>
<dbReference type="Proteomes" id="UP001139994">
    <property type="component" value="Unassembled WGS sequence"/>
</dbReference>
<reference evidence="2" key="3">
    <citation type="journal article" date="2023" name="mSystems">
        <title>Charting the Lipopeptidome of Nonpathogenic Pseudomonas.</title>
        <authorList>
            <person name="Cesa-Luna C."/>
            <person name="Geudens N."/>
            <person name="Girard L."/>
            <person name="De Roo V."/>
            <person name="Maklad H.R."/>
            <person name="Martins J.C."/>
            <person name="Hofte M."/>
            <person name="De Mot R."/>
        </authorList>
    </citation>
    <scope>NUCLEOTIDE SEQUENCE</scope>
    <source>
        <strain evidence="2">COR51</strain>
    </source>
</reference>
<comment type="caution">
    <text evidence="2">The sequence shown here is derived from an EMBL/GenBank/DDBJ whole genome shotgun (WGS) entry which is preliminary data.</text>
</comment>
<gene>
    <name evidence="2" type="ORF">OC929_08595</name>
</gene>
<evidence type="ECO:0000313" key="3">
    <source>
        <dbReference type="Proteomes" id="UP001139994"/>
    </source>
</evidence>
<reference evidence="2" key="1">
    <citation type="journal article" date="2022" name="Microbiol. Spectr.">
        <title>An Nuclear Magnetic Resonance Fingerprint Matching Approach for the Identification and Structural Re-Evaluation of Pseudomonas Lipopeptides.</title>
        <authorList>
            <person name="De Roo V."/>
            <person name="Verleysen Y."/>
            <person name="Kovacs B."/>
            <person name="De Vleeschouwer M."/>
            <person name="Muangkaew P."/>
            <person name="Girard L."/>
            <person name="Hofte M."/>
            <person name="De Mot R."/>
            <person name="Madder A."/>
            <person name="Geudens N."/>
            <person name="Martins J.C."/>
        </authorList>
    </citation>
    <scope>NUCLEOTIDE SEQUENCE</scope>
    <source>
        <strain evidence="2">COR51</strain>
    </source>
</reference>
<accession>A0ABT2V9N2</accession>
<sequence length="61" mass="6776">MRTAPKHLLLFLWSTSLATFRFGMAPGSSGQIKPTRASIQAQADLLLRSLRLEPWPLGRIA</sequence>
<protein>
    <submittedName>
        <fullName evidence="2">Uncharacterized protein</fullName>
    </submittedName>
</protein>
<evidence type="ECO:0000256" key="1">
    <source>
        <dbReference type="SAM" id="SignalP"/>
    </source>
</evidence>
<keyword evidence="3" id="KW-1185">Reference proteome</keyword>
<name>A0ABT2V9N2_9PSED</name>
<feature type="signal peptide" evidence="1">
    <location>
        <begin position="1"/>
        <end position="18"/>
    </location>
</feature>